<feature type="region of interest" description="Disordered" evidence="8">
    <location>
        <begin position="242"/>
        <end position="351"/>
    </location>
</feature>
<keyword evidence="6 7" id="KW-0326">Glycosidase</keyword>
<dbReference type="HAMAP" id="MF_04110">
    <property type="entry name" value="ENDOLYSIN_T4"/>
    <property type="match status" value="1"/>
</dbReference>
<evidence type="ECO:0000256" key="4">
    <source>
        <dbReference type="ARBA" id="ARBA00022801"/>
    </source>
</evidence>
<dbReference type="InterPro" id="IPR051018">
    <property type="entry name" value="Bacteriophage_GH24"/>
</dbReference>
<name>A0ABQ5V812_9PROT</name>
<accession>A0ABQ5V812</accession>
<evidence type="ECO:0000256" key="1">
    <source>
        <dbReference type="ARBA" id="ARBA00000632"/>
    </source>
</evidence>
<dbReference type="InterPro" id="IPR023346">
    <property type="entry name" value="Lysozyme-like_dom_sf"/>
</dbReference>
<evidence type="ECO:0000256" key="2">
    <source>
        <dbReference type="ARBA" id="ARBA00022529"/>
    </source>
</evidence>
<reference evidence="10" key="1">
    <citation type="journal article" date="2014" name="Int. J. Syst. Evol. Microbiol.">
        <title>Complete genome of a new Firmicutes species belonging to the dominant human colonic microbiota ('Ruminococcus bicirculans') reveals two chromosomes and a selective capacity to utilize plant glucans.</title>
        <authorList>
            <consortium name="NISC Comparative Sequencing Program"/>
            <person name="Wegmann U."/>
            <person name="Louis P."/>
            <person name="Goesmann A."/>
            <person name="Henrissat B."/>
            <person name="Duncan S.H."/>
            <person name="Flint H.J."/>
        </authorList>
    </citation>
    <scope>NUCLEOTIDE SEQUENCE</scope>
    <source>
        <strain evidence="10">NBRC 108219</strain>
    </source>
</reference>
<keyword evidence="9" id="KW-0812">Transmembrane</keyword>
<dbReference type="RefSeq" id="WP_284387403.1">
    <property type="nucleotide sequence ID" value="NZ_BSNK01000001.1"/>
</dbReference>
<dbReference type="Gene3D" id="1.10.530.40">
    <property type="match status" value="1"/>
</dbReference>
<evidence type="ECO:0000313" key="10">
    <source>
        <dbReference type="EMBL" id="GLQ22731.1"/>
    </source>
</evidence>
<dbReference type="PANTHER" id="PTHR38107:SF3">
    <property type="entry name" value="LYSOZYME RRRD-RELATED"/>
    <property type="match status" value="1"/>
</dbReference>
<dbReference type="Pfam" id="PF00959">
    <property type="entry name" value="Phage_lysozyme"/>
    <property type="match status" value="1"/>
</dbReference>
<evidence type="ECO:0000256" key="9">
    <source>
        <dbReference type="SAM" id="Phobius"/>
    </source>
</evidence>
<sequence length="575" mass="62265">MTRTLSISDTGLRLIKAFEGFRPVDRELVTGVRVVGYGHRLDSDDPVHMSRRGAEEQLLQDLELIEEMVNDEVHAPLSQGQYDALCSLAFNIGPEAFRASDIVRAMNNGRVLDAANGFDVWRKATISGKTYVVDALMRRRTAEKSLFLRNEPAVPAPSALLIPEADPFAPLGPTDDGLPEFTDTTAIGIVPDVAIDADDDWVEDEVSVAPETNLLTLPKINTPTQVEEDEFESVDADELDAMASNDLDDDGFAEAYDDEDEDDDDLEDFDESDLDESDLDEAGIDDAEDDFEDFESEDDDLDGDANLNLAVNDDLAVLGQDPGQDPGQDLGDEPKLDDTEAPVDADDGDDDDIYQLRAVDAVDVPELEENLQSPIAAAADSLGDRLSALLDSDEEAERDEAVDLPVSLLQPTDMEDVDADSTSRSNLVSFPKREIVMEEAVVEDTIDVAETVLDDVAEEPDQKVLVIDNLEADDVMRSSRDPENPVFDPDGDPVENAMRYLERQADEKVTRKSGGGLWVPLALGGLLVGASAVMIGRGATQVLDAWGPTAATASAITGGVLVLFTIYAAARGRFA</sequence>
<evidence type="ECO:0000256" key="3">
    <source>
        <dbReference type="ARBA" id="ARBA00022638"/>
    </source>
</evidence>
<feature type="transmembrane region" description="Helical" evidence="9">
    <location>
        <begin position="517"/>
        <end position="539"/>
    </location>
</feature>
<feature type="compositionally biased region" description="Acidic residues" evidence="8">
    <location>
        <begin position="339"/>
        <end position="351"/>
    </location>
</feature>
<dbReference type="EC" id="3.2.1.17" evidence="7"/>
<evidence type="ECO:0000256" key="6">
    <source>
        <dbReference type="ARBA" id="ARBA00023295"/>
    </source>
</evidence>
<dbReference type="PANTHER" id="PTHR38107">
    <property type="match status" value="1"/>
</dbReference>
<dbReference type="EMBL" id="BSNK01000001">
    <property type="protein sequence ID" value="GLQ22731.1"/>
    <property type="molecule type" value="Genomic_DNA"/>
</dbReference>
<protein>
    <recommendedName>
        <fullName evidence="7">Lysozyme</fullName>
        <ecNumber evidence="7">3.2.1.17</ecNumber>
    </recommendedName>
</protein>
<proteinExistence type="inferred from homology"/>
<keyword evidence="5" id="KW-1035">Host cytoplasm</keyword>
<evidence type="ECO:0000256" key="5">
    <source>
        <dbReference type="ARBA" id="ARBA00023200"/>
    </source>
</evidence>
<organism evidence="10 11">
    <name type="scientific">Algimonas ampicilliniresistens</name>
    <dbReference type="NCBI Taxonomy" id="1298735"/>
    <lineage>
        <taxon>Bacteria</taxon>
        <taxon>Pseudomonadati</taxon>
        <taxon>Pseudomonadota</taxon>
        <taxon>Alphaproteobacteria</taxon>
        <taxon>Maricaulales</taxon>
        <taxon>Robiginitomaculaceae</taxon>
        <taxon>Algimonas</taxon>
    </lineage>
</organism>
<comment type="caution">
    <text evidence="10">The sequence shown here is derived from an EMBL/GenBank/DDBJ whole genome shotgun (WGS) entry which is preliminary data.</text>
</comment>
<comment type="similarity">
    <text evidence="7">Belongs to the glycosyl hydrolase 24 family.</text>
</comment>
<comment type="catalytic activity">
    <reaction evidence="1 7">
        <text>Hydrolysis of (1-&gt;4)-beta-linkages between N-acetylmuramic acid and N-acetyl-D-glucosamine residues in a peptidoglycan and between N-acetyl-D-glucosamine residues in chitodextrins.</text>
        <dbReference type="EC" id="3.2.1.17"/>
    </reaction>
</comment>
<keyword evidence="2 7" id="KW-0929">Antimicrobial</keyword>
<dbReference type="InterPro" id="IPR002196">
    <property type="entry name" value="Glyco_hydro_24"/>
</dbReference>
<evidence type="ECO:0000256" key="7">
    <source>
        <dbReference type="RuleBase" id="RU003788"/>
    </source>
</evidence>
<keyword evidence="3 7" id="KW-0081">Bacteriolytic enzyme</keyword>
<reference evidence="10" key="2">
    <citation type="submission" date="2023-01" db="EMBL/GenBank/DDBJ databases">
        <title>Draft genome sequence of Algimonas ampicilliniresistens strain NBRC 108219.</title>
        <authorList>
            <person name="Sun Q."/>
            <person name="Mori K."/>
        </authorList>
    </citation>
    <scope>NUCLEOTIDE SEQUENCE</scope>
    <source>
        <strain evidence="10">NBRC 108219</strain>
    </source>
</reference>
<keyword evidence="11" id="KW-1185">Reference proteome</keyword>
<keyword evidence="9" id="KW-1133">Transmembrane helix</keyword>
<feature type="transmembrane region" description="Helical" evidence="9">
    <location>
        <begin position="545"/>
        <end position="570"/>
    </location>
</feature>
<dbReference type="SUPFAM" id="SSF53955">
    <property type="entry name" value="Lysozyme-like"/>
    <property type="match status" value="1"/>
</dbReference>
<dbReference type="Proteomes" id="UP001161391">
    <property type="component" value="Unassembled WGS sequence"/>
</dbReference>
<feature type="compositionally biased region" description="Acidic residues" evidence="8">
    <location>
        <begin position="242"/>
        <end position="303"/>
    </location>
</feature>
<keyword evidence="9" id="KW-0472">Membrane</keyword>
<keyword evidence="4 7" id="KW-0378">Hydrolase</keyword>
<dbReference type="CDD" id="cd00737">
    <property type="entry name" value="lyz_endolysin_autolysin"/>
    <property type="match status" value="1"/>
</dbReference>
<dbReference type="InterPro" id="IPR034690">
    <property type="entry name" value="Endolysin_T4_type"/>
</dbReference>
<gene>
    <name evidence="10" type="ORF">GCM10007853_06050</name>
</gene>
<dbReference type="InterPro" id="IPR033907">
    <property type="entry name" value="Endolysin_autolysin"/>
</dbReference>
<evidence type="ECO:0000313" key="11">
    <source>
        <dbReference type="Proteomes" id="UP001161391"/>
    </source>
</evidence>
<feature type="compositionally biased region" description="Low complexity" evidence="8">
    <location>
        <begin position="304"/>
        <end position="329"/>
    </location>
</feature>
<dbReference type="InterPro" id="IPR023347">
    <property type="entry name" value="Lysozyme_dom_sf"/>
</dbReference>
<evidence type="ECO:0000256" key="8">
    <source>
        <dbReference type="SAM" id="MobiDB-lite"/>
    </source>
</evidence>